<dbReference type="OrthoDB" id="5574448at2"/>
<keyword evidence="2" id="KW-0238">DNA-binding</keyword>
<dbReference type="GO" id="GO:0003677">
    <property type="term" value="F:DNA binding"/>
    <property type="evidence" value="ECO:0007669"/>
    <property type="project" value="UniProtKB-KW"/>
</dbReference>
<gene>
    <name evidence="2" type="ORF">Mettu_0921</name>
</gene>
<dbReference type="InterPro" id="IPR018873">
    <property type="entry name" value="KilA-N_DNA-bd_domain"/>
</dbReference>
<proteinExistence type="predicted"/>
<evidence type="ECO:0000259" key="1">
    <source>
        <dbReference type="Pfam" id="PF10543"/>
    </source>
</evidence>
<name>G3IRB0_METTV</name>
<evidence type="ECO:0000313" key="2">
    <source>
        <dbReference type="EMBL" id="EGW22121.1"/>
    </source>
</evidence>
<dbReference type="Pfam" id="PF10543">
    <property type="entry name" value="ORF6N"/>
    <property type="match status" value="1"/>
</dbReference>
<accession>G3IRB0</accession>
<dbReference type="Proteomes" id="UP000004664">
    <property type="component" value="Unassembled WGS sequence"/>
</dbReference>
<evidence type="ECO:0000313" key="3">
    <source>
        <dbReference type="Proteomes" id="UP000004664"/>
    </source>
</evidence>
<dbReference type="RefSeq" id="WP_006890096.1">
    <property type="nucleotide sequence ID" value="NZ_JH109152.1"/>
</dbReference>
<dbReference type="HOGENOM" id="CLU_1132562_0_0_6"/>
<sequence length="245" mass="28453">MNNNKRNPSVVHVDNIDIPVTEYQNQRVITTELMAQAYGTELNNIQANFIRNKGRFEEGTHYFKLEGKRLTDLKSVSPQINKRTRNLILWTERGAARHAKMLDTDQAWDVFDKLESDYFEPPQQPKPARRAALPTPTDEFTPEVLAAIDARAMAMSLRQYEHNKNQLREAIKRWGYGLKGQQLVDLVKNIDQKDSRLFLIHRDELWKLTSSVASMTIMHRLALDNVHELEARTGTEWYGRPDNSH</sequence>
<organism evidence="2 3">
    <name type="scientific">Methylobacter tundripaludum (strain ATCC BAA-1195 / DSM 17260 / SV96)</name>
    <dbReference type="NCBI Taxonomy" id="697282"/>
    <lineage>
        <taxon>Bacteria</taxon>
        <taxon>Pseudomonadati</taxon>
        <taxon>Pseudomonadota</taxon>
        <taxon>Gammaproteobacteria</taxon>
        <taxon>Methylococcales</taxon>
        <taxon>Methylococcaceae</taxon>
        <taxon>Methylobacter</taxon>
    </lineage>
</organism>
<dbReference type="eggNOG" id="ENOG5032W4P">
    <property type="taxonomic scope" value="Bacteria"/>
</dbReference>
<dbReference type="AlphaFoldDB" id="G3IRB0"/>
<feature type="domain" description="KilA-N DNA-binding" evidence="1">
    <location>
        <begin position="20"/>
        <end position="101"/>
    </location>
</feature>
<dbReference type="EMBL" id="JH109152">
    <property type="protein sequence ID" value="EGW22121.1"/>
    <property type="molecule type" value="Genomic_DNA"/>
</dbReference>
<protein>
    <submittedName>
        <fullName evidence="2">KilA-N, DNA-binding domain protein</fullName>
    </submittedName>
</protein>
<reference evidence="2 3" key="1">
    <citation type="submission" date="2011-06" db="EMBL/GenBank/DDBJ databases">
        <title>Genomic sequence of Methylobacter tundripaludum SV96.</title>
        <authorList>
            <consortium name="US DOE Joint Genome Institute"/>
            <person name="Lucas S."/>
            <person name="Han J."/>
            <person name="Lapidus A."/>
            <person name="Cheng J.-F."/>
            <person name="Goodwin L."/>
            <person name="Pitluck S."/>
            <person name="Held B."/>
            <person name="Detter J.C."/>
            <person name="Han C."/>
            <person name="Tapia R."/>
            <person name="Land M."/>
            <person name="Hauser L."/>
            <person name="Kyrpides N."/>
            <person name="Ivanova N."/>
            <person name="Ovchinnikova G."/>
            <person name="Pagani I."/>
            <person name="Klotz M.G."/>
            <person name="Dispirito A.A."/>
            <person name="Murrell J.C."/>
            <person name="Dunfield P."/>
            <person name="Kalyuzhnaya M.G."/>
            <person name="Svenning M."/>
            <person name="Trotsenko Y.A."/>
            <person name="Stein L.Y."/>
            <person name="Woyke T."/>
        </authorList>
    </citation>
    <scope>NUCLEOTIDE SEQUENCE [LARGE SCALE GENOMIC DNA]</scope>
    <source>
        <strain evidence="3">ATCC BAA-1195 / DSM 17260 / SV96</strain>
    </source>
</reference>
<keyword evidence="3" id="KW-1185">Reference proteome</keyword>